<evidence type="ECO:0000313" key="2">
    <source>
        <dbReference type="EMBL" id="KAA0038063.1"/>
    </source>
</evidence>
<dbReference type="AlphaFoldDB" id="A0A5A7T4Z2"/>
<evidence type="ECO:0000256" key="1">
    <source>
        <dbReference type="SAM" id="Phobius"/>
    </source>
</evidence>
<comment type="caution">
    <text evidence="2">The sequence shown here is derived from an EMBL/GenBank/DDBJ whole genome shotgun (WGS) entry which is preliminary data.</text>
</comment>
<protein>
    <submittedName>
        <fullName evidence="2">Uncharacterized protein</fullName>
    </submittedName>
</protein>
<keyword evidence="1" id="KW-0812">Transmembrane</keyword>
<proteinExistence type="predicted"/>
<name>A0A5A7T4Z2_CUCMM</name>
<accession>A0A5A7T4Z2</accession>
<sequence length="248" mass="26771">MHRGCVMRVSSRCLEFLSHRLGTVSQNKVSMSRVLFCRYKQFKSNRAQASAVTWSTSRTTTLRQSSPPSSAIRGASSRLPCDSTIIAVFVLVFSINEPSAGVTRVDPAIVARPVRAACASCAPSRLQAPSRASLPPPSRPVIIEPPSLILTLLPVLYVDAIAFALLTWVYVSFLLESYPHGCPSGLPLLHDETTHSSIILGVPLGIKDQLVPTGAQIARVGGRASSRAEVEVRTRASWRVTRSDRGGP</sequence>
<organism evidence="2 3">
    <name type="scientific">Cucumis melo var. makuwa</name>
    <name type="common">Oriental melon</name>
    <dbReference type="NCBI Taxonomy" id="1194695"/>
    <lineage>
        <taxon>Eukaryota</taxon>
        <taxon>Viridiplantae</taxon>
        <taxon>Streptophyta</taxon>
        <taxon>Embryophyta</taxon>
        <taxon>Tracheophyta</taxon>
        <taxon>Spermatophyta</taxon>
        <taxon>Magnoliopsida</taxon>
        <taxon>eudicotyledons</taxon>
        <taxon>Gunneridae</taxon>
        <taxon>Pentapetalae</taxon>
        <taxon>rosids</taxon>
        <taxon>fabids</taxon>
        <taxon>Cucurbitales</taxon>
        <taxon>Cucurbitaceae</taxon>
        <taxon>Benincaseae</taxon>
        <taxon>Cucumis</taxon>
    </lineage>
</organism>
<feature type="transmembrane region" description="Helical" evidence="1">
    <location>
        <begin position="148"/>
        <end position="171"/>
    </location>
</feature>
<keyword evidence="1" id="KW-0472">Membrane</keyword>
<evidence type="ECO:0000313" key="3">
    <source>
        <dbReference type="Proteomes" id="UP000321393"/>
    </source>
</evidence>
<reference evidence="2 3" key="1">
    <citation type="submission" date="2019-08" db="EMBL/GenBank/DDBJ databases">
        <title>Draft genome sequences of two oriental melons (Cucumis melo L. var makuwa).</title>
        <authorList>
            <person name="Kwon S.-Y."/>
        </authorList>
    </citation>
    <scope>NUCLEOTIDE SEQUENCE [LARGE SCALE GENOMIC DNA]</scope>
    <source>
        <strain evidence="3">cv. SW 3</strain>
        <tissue evidence="2">Leaf</tissue>
    </source>
</reference>
<keyword evidence="1" id="KW-1133">Transmembrane helix</keyword>
<dbReference type="EMBL" id="SSTE01018788">
    <property type="protein sequence ID" value="KAA0038063.1"/>
    <property type="molecule type" value="Genomic_DNA"/>
</dbReference>
<dbReference type="Proteomes" id="UP000321393">
    <property type="component" value="Unassembled WGS sequence"/>
</dbReference>
<gene>
    <name evidence="2" type="ORF">E6C27_scaffold36G002690</name>
</gene>